<evidence type="ECO:0000313" key="1">
    <source>
        <dbReference type="EMBL" id="RFT14970.1"/>
    </source>
</evidence>
<accession>A0A3E2BJQ5</accession>
<proteinExistence type="predicted"/>
<organism evidence="1 2">
    <name type="scientific">Candidatus Saccharicenans subterraneus</name>
    <dbReference type="NCBI Taxonomy" id="2508984"/>
    <lineage>
        <taxon>Bacteria</taxon>
        <taxon>Candidatus Aminicenantota</taxon>
        <taxon>Candidatus Aminicenantia</taxon>
        <taxon>Candidatus Aminicenantales</taxon>
        <taxon>Candidatus Saccharicenantaceae</taxon>
        <taxon>Candidatus Saccharicenans</taxon>
    </lineage>
</organism>
<protein>
    <submittedName>
        <fullName evidence="1">Uncharacterized protein</fullName>
    </submittedName>
</protein>
<dbReference type="EMBL" id="QUAH01000015">
    <property type="protein sequence ID" value="RFT14970.1"/>
    <property type="molecule type" value="Genomic_DNA"/>
</dbReference>
<gene>
    <name evidence="1" type="ORF">OP8BY_1170</name>
</gene>
<name>A0A3E2BJQ5_9BACT</name>
<dbReference type="Proteomes" id="UP000257323">
    <property type="component" value="Unassembled WGS sequence"/>
</dbReference>
<comment type="caution">
    <text evidence="1">The sequence shown here is derived from an EMBL/GenBank/DDBJ whole genome shotgun (WGS) entry which is preliminary data.</text>
</comment>
<dbReference type="AlphaFoldDB" id="A0A3E2BJQ5"/>
<evidence type="ECO:0000313" key="2">
    <source>
        <dbReference type="Proteomes" id="UP000257323"/>
    </source>
</evidence>
<reference evidence="1 2" key="1">
    <citation type="submission" date="2018-08" db="EMBL/GenBank/DDBJ databases">
        <title>Genome analysis of the thermophilic bacterium of the candidate phylum Aminicenantes from deep subsurface aquifer revealed its physiology and ecological role.</title>
        <authorList>
            <person name="Kadnikov V.V."/>
            <person name="Mardanov A.V."/>
            <person name="Beletsky A.V."/>
            <person name="Karnachuk O.V."/>
            <person name="Ravin N.V."/>
        </authorList>
    </citation>
    <scope>NUCLEOTIDE SEQUENCE [LARGE SCALE GENOMIC DNA]</scope>
    <source>
        <strain evidence="1">BY38</strain>
    </source>
</reference>
<sequence>MNKELKYKFTSFESGEHRVYINRKWIPVALPKMQELKK</sequence>